<dbReference type="EMBL" id="DUTF01000198">
    <property type="protein sequence ID" value="HHY26793.1"/>
    <property type="molecule type" value="Genomic_DNA"/>
</dbReference>
<feature type="domain" description="Glycosyl transferase family 1" evidence="1">
    <location>
        <begin position="159"/>
        <end position="319"/>
    </location>
</feature>
<dbReference type="PANTHER" id="PTHR12526">
    <property type="entry name" value="GLYCOSYLTRANSFERASE"/>
    <property type="match status" value="1"/>
</dbReference>
<dbReference type="InterPro" id="IPR001296">
    <property type="entry name" value="Glyco_trans_1"/>
</dbReference>
<organism evidence="2 3">
    <name type="scientific">Desulfitobacterium dehalogenans</name>
    <dbReference type="NCBI Taxonomy" id="36854"/>
    <lineage>
        <taxon>Bacteria</taxon>
        <taxon>Bacillati</taxon>
        <taxon>Bacillota</taxon>
        <taxon>Clostridia</taxon>
        <taxon>Eubacteriales</taxon>
        <taxon>Desulfitobacteriaceae</taxon>
        <taxon>Desulfitobacterium</taxon>
    </lineage>
</organism>
<protein>
    <submittedName>
        <fullName evidence="2">Glycosyltransferase family 4 protein</fullName>
    </submittedName>
</protein>
<sequence length="416" mass="47474">MKILHIAVHMGGGIGSAYAGLGTGEHQQSILLLEEPVDKSSLAKVRREGFRIFFAADAEESRGELAEADIVVFNWTHHPALTRFLLQFPDIPIRSMLWCHVSGNYFPSLHPEFLKRFEQVIFASPYSLQLPHIQEMGVKYISEHFDVVYGLGDLRQFAQVTREPHDKFVIGYVGTHGFCKLHPKFIDFCAAITIPNVEFAMIGSPVTQKEILFAAEQKGIADRFNFYGQVDNVPQLLSRMDVFGYLLNPQHFGATENALLEAMAAGLPTVALDQCVESVIIRNCKTGLLVKNPQDYGKAIQRLYEDREFSTQMGEAARRDVLRRFSIEQNRKRFLGQCSRIIRRPKKVHRFADFFGNTPADWFLSCVDSDRDCFLEDRAEDSGLIFHELTKGSPRHYHAYFPEDRRLALWEKQLGE</sequence>
<evidence type="ECO:0000259" key="1">
    <source>
        <dbReference type="Pfam" id="PF00534"/>
    </source>
</evidence>
<gene>
    <name evidence="2" type="ORF">GX523_08620</name>
</gene>
<proteinExistence type="predicted"/>
<reference evidence="2 3" key="1">
    <citation type="journal article" date="2020" name="Biotechnol. Biofuels">
        <title>New insights from the biogas microbiome by comprehensive genome-resolved metagenomics of nearly 1600 species originating from multiple anaerobic digesters.</title>
        <authorList>
            <person name="Campanaro S."/>
            <person name="Treu L."/>
            <person name="Rodriguez-R L.M."/>
            <person name="Kovalovszki A."/>
            <person name="Ziels R.M."/>
            <person name="Maus I."/>
            <person name="Zhu X."/>
            <person name="Kougias P.G."/>
            <person name="Basile A."/>
            <person name="Luo G."/>
            <person name="Schluter A."/>
            <person name="Konstantinidis K.T."/>
            <person name="Angelidaki I."/>
        </authorList>
    </citation>
    <scope>NUCLEOTIDE SEQUENCE [LARGE SCALE GENOMIC DNA]</scope>
    <source>
        <strain evidence="2">AS05jafATM_4</strain>
    </source>
</reference>
<dbReference type="GO" id="GO:0016757">
    <property type="term" value="F:glycosyltransferase activity"/>
    <property type="evidence" value="ECO:0007669"/>
    <property type="project" value="InterPro"/>
</dbReference>
<name>A0A7C7D5J9_9FIRM</name>
<dbReference type="AlphaFoldDB" id="A0A7C7D5J9"/>
<evidence type="ECO:0000313" key="2">
    <source>
        <dbReference type="EMBL" id="HHY26793.1"/>
    </source>
</evidence>
<comment type="caution">
    <text evidence="2">The sequence shown here is derived from an EMBL/GenBank/DDBJ whole genome shotgun (WGS) entry which is preliminary data.</text>
</comment>
<keyword evidence="2" id="KW-0808">Transferase</keyword>
<accession>A0A7C7D5J9</accession>
<dbReference type="Proteomes" id="UP000553059">
    <property type="component" value="Unassembled WGS sequence"/>
</dbReference>
<dbReference type="CDD" id="cd03801">
    <property type="entry name" value="GT4_PimA-like"/>
    <property type="match status" value="1"/>
</dbReference>
<evidence type="ECO:0000313" key="3">
    <source>
        <dbReference type="Proteomes" id="UP000553059"/>
    </source>
</evidence>
<dbReference type="SUPFAM" id="SSF53756">
    <property type="entry name" value="UDP-Glycosyltransferase/glycogen phosphorylase"/>
    <property type="match status" value="1"/>
</dbReference>
<dbReference type="Gene3D" id="3.40.50.2000">
    <property type="entry name" value="Glycogen Phosphorylase B"/>
    <property type="match status" value="2"/>
</dbReference>
<dbReference type="Pfam" id="PF00534">
    <property type="entry name" value="Glycos_transf_1"/>
    <property type="match status" value="1"/>
</dbReference>